<dbReference type="InterPro" id="IPR036282">
    <property type="entry name" value="Glutathione-S-Trfase_C_sf"/>
</dbReference>
<evidence type="ECO:0000259" key="3">
    <source>
        <dbReference type="PROSITE" id="PS50405"/>
    </source>
</evidence>
<dbReference type="CDD" id="cd03056">
    <property type="entry name" value="GST_N_4"/>
    <property type="match status" value="1"/>
</dbReference>
<dbReference type="Gene3D" id="3.40.30.10">
    <property type="entry name" value="Glutaredoxin"/>
    <property type="match status" value="1"/>
</dbReference>
<dbReference type="PROSITE" id="PS50405">
    <property type="entry name" value="GST_CTER"/>
    <property type="match status" value="1"/>
</dbReference>
<dbReference type="CDD" id="cd03206">
    <property type="entry name" value="GST_C_7"/>
    <property type="match status" value="1"/>
</dbReference>
<proteinExistence type="inferred from homology"/>
<evidence type="ECO:0000313" key="4">
    <source>
        <dbReference type="EMBL" id="AOZ52428.1"/>
    </source>
</evidence>
<dbReference type="InterPro" id="IPR004046">
    <property type="entry name" value="GST_C"/>
</dbReference>
<keyword evidence="4" id="KW-0808">Transferase</keyword>
<evidence type="ECO:0000259" key="2">
    <source>
        <dbReference type="PROSITE" id="PS50404"/>
    </source>
</evidence>
<dbReference type="InterPro" id="IPR036249">
    <property type="entry name" value="Thioredoxin-like_sf"/>
</dbReference>
<reference evidence="4 5" key="1">
    <citation type="submission" date="2016-10" db="EMBL/GenBank/DDBJ databases">
        <title>Chromobacterium muskegensis sp. nov., an insecticidal bacterium isolated from Sphagnum bogs.</title>
        <authorList>
            <person name="Sparks M.E."/>
            <person name="Blackburn M.B."/>
            <person name="Gundersen-Rindal D.E."/>
            <person name="Mitchell A."/>
            <person name="Farrar R."/>
            <person name="Kuhar D."/>
        </authorList>
    </citation>
    <scope>NUCLEOTIDE SEQUENCE [LARGE SCALE GENOMIC DNA]</scope>
    <source>
        <strain evidence="4 5">21-1</strain>
    </source>
</reference>
<dbReference type="EMBL" id="CP017707">
    <property type="protein sequence ID" value="AOZ52428.1"/>
    <property type="molecule type" value="Genomic_DNA"/>
</dbReference>
<dbReference type="GO" id="GO:0016740">
    <property type="term" value="F:transferase activity"/>
    <property type="evidence" value="ECO:0007669"/>
    <property type="project" value="UniProtKB-KW"/>
</dbReference>
<dbReference type="PANTHER" id="PTHR44051">
    <property type="entry name" value="GLUTATHIONE S-TRANSFERASE-RELATED"/>
    <property type="match status" value="1"/>
</dbReference>
<evidence type="ECO:0000313" key="5">
    <source>
        <dbReference type="Proteomes" id="UP000178776"/>
    </source>
</evidence>
<dbReference type="STRING" id="1108595.BKX93_22065"/>
<feature type="domain" description="GST N-terminal" evidence="2">
    <location>
        <begin position="4"/>
        <end position="85"/>
    </location>
</feature>
<comment type="similarity">
    <text evidence="1">Belongs to the GST superfamily.</text>
</comment>
<dbReference type="SFLD" id="SFLDG00358">
    <property type="entry name" value="Main_(cytGST)"/>
    <property type="match status" value="1"/>
</dbReference>
<evidence type="ECO:0000256" key="1">
    <source>
        <dbReference type="RuleBase" id="RU003494"/>
    </source>
</evidence>
<dbReference type="InterPro" id="IPR040079">
    <property type="entry name" value="Glutathione_S-Trfase"/>
</dbReference>
<dbReference type="AlphaFoldDB" id="A0A1D9LM82"/>
<dbReference type="KEGG" id="cvc:BKX93_22065"/>
<dbReference type="SFLD" id="SFLDS00019">
    <property type="entry name" value="Glutathione_Transferase_(cytos"/>
    <property type="match status" value="1"/>
</dbReference>
<dbReference type="InterPro" id="IPR010987">
    <property type="entry name" value="Glutathione-S-Trfase_C-like"/>
</dbReference>
<dbReference type="Pfam" id="PF02798">
    <property type="entry name" value="GST_N"/>
    <property type="match status" value="1"/>
</dbReference>
<name>A0A1D9LM82_9NEIS</name>
<dbReference type="PROSITE" id="PS50404">
    <property type="entry name" value="GST_NTER"/>
    <property type="match status" value="1"/>
</dbReference>
<dbReference type="InterPro" id="IPR004045">
    <property type="entry name" value="Glutathione_S-Trfase_N"/>
</dbReference>
<dbReference type="SFLD" id="SFLDG01151">
    <property type="entry name" value="Main.2:_Nu-like"/>
    <property type="match status" value="1"/>
</dbReference>
<organism evidence="4 5">
    <name type="scientific">Chromobacterium vaccinii</name>
    <dbReference type="NCBI Taxonomy" id="1108595"/>
    <lineage>
        <taxon>Bacteria</taxon>
        <taxon>Pseudomonadati</taxon>
        <taxon>Pseudomonadota</taxon>
        <taxon>Betaproteobacteria</taxon>
        <taxon>Neisseriales</taxon>
        <taxon>Chromobacteriaceae</taxon>
        <taxon>Chromobacterium</taxon>
    </lineage>
</organism>
<dbReference type="Pfam" id="PF00043">
    <property type="entry name" value="GST_C"/>
    <property type="match status" value="1"/>
</dbReference>
<feature type="domain" description="GST C-terminal" evidence="3">
    <location>
        <begin position="90"/>
        <end position="204"/>
    </location>
</feature>
<dbReference type="Gene3D" id="1.20.1050.10">
    <property type="match status" value="1"/>
</dbReference>
<sequence length="204" mass="22723">MTRPALKLYDFALSGHSHRVRLMLSLLNLEYETIPVNLREGEHKRPDFLKLNRFGQIPVLADGDETIPDSNAILVYLARRYGHGDWLPADPLGEARVQRWLSAAAGPLAFGAAQARLHKWRGVPLDYELAASRAKALFQVMDEELAERPFLAGDAATIADVALYTYTARAPEGEIPLEPYPHVRAWLTRVEALTGFLPMPAINA</sequence>
<dbReference type="Proteomes" id="UP000178776">
    <property type="component" value="Chromosome"/>
</dbReference>
<accession>A0A1D9LM82</accession>
<dbReference type="GeneID" id="68843887"/>
<dbReference type="PANTHER" id="PTHR44051:SF2">
    <property type="entry name" value="HYPOTHETICAL GLUTATHIONE S-TRANSFERASE LIKE PROTEIN"/>
    <property type="match status" value="1"/>
</dbReference>
<dbReference type="RefSeq" id="WP_046158701.1">
    <property type="nucleotide sequence ID" value="NZ_CP017707.1"/>
</dbReference>
<dbReference type="SUPFAM" id="SSF52833">
    <property type="entry name" value="Thioredoxin-like"/>
    <property type="match status" value="1"/>
</dbReference>
<gene>
    <name evidence="4" type="ORF">BKX93_22065</name>
</gene>
<protein>
    <submittedName>
        <fullName evidence="4">Glutathione S-transferase</fullName>
    </submittedName>
</protein>
<dbReference type="SUPFAM" id="SSF47616">
    <property type="entry name" value="GST C-terminal domain-like"/>
    <property type="match status" value="1"/>
</dbReference>